<dbReference type="PROSITE" id="PS51077">
    <property type="entry name" value="HTH_ICLR"/>
    <property type="match status" value="1"/>
</dbReference>
<evidence type="ECO:0000259" key="6">
    <source>
        <dbReference type="PROSITE" id="PS51077"/>
    </source>
</evidence>
<dbReference type="PROSITE" id="PS51078">
    <property type="entry name" value="ICLR_ED"/>
    <property type="match status" value="1"/>
</dbReference>
<dbReference type="Proteomes" id="UP000317652">
    <property type="component" value="Unassembled WGS sequence"/>
</dbReference>
<dbReference type="EMBL" id="CABGGS010000011">
    <property type="protein sequence ID" value="VUS43522.1"/>
    <property type="molecule type" value="Genomic_DNA"/>
</dbReference>
<dbReference type="SUPFAM" id="SSF55781">
    <property type="entry name" value="GAF domain-like"/>
    <property type="match status" value="1"/>
</dbReference>
<feature type="domain" description="HTH iclR-type" evidence="6">
    <location>
        <begin position="11"/>
        <end position="70"/>
    </location>
</feature>
<evidence type="ECO:0000256" key="1">
    <source>
        <dbReference type="ARBA" id="ARBA00023015"/>
    </source>
</evidence>
<evidence type="ECO:0000259" key="7">
    <source>
        <dbReference type="PROSITE" id="PS51078"/>
    </source>
</evidence>
<dbReference type="PANTHER" id="PTHR30136">
    <property type="entry name" value="HELIX-TURN-HELIX TRANSCRIPTIONAL REGULATOR, ICLR FAMILY"/>
    <property type="match status" value="1"/>
</dbReference>
<organism evidence="9 11">
    <name type="scientific">Klebsiella spallanzanii</name>
    <dbReference type="NCBI Taxonomy" id="2587528"/>
    <lineage>
        <taxon>Bacteria</taxon>
        <taxon>Pseudomonadati</taxon>
        <taxon>Pseudomonadota</taxon>
        <taxon>Gammaproteobacteria</taxon>
        <taxon>Enterobacterales</taxon>
        <taxon>Enterobacteriaceae</taxon>
        <taxon>Klebsiella/Raoultella group</taxon>
        <taxon>Klebsiella</taxon>
    </lineage>
</organism>
<evidence type="ECO:0000313" key="9">
    <source>
        <dbReference type="EMBL" id="VUS81781.1"/>
    </source>
</evidence>
<reference evidence="10 11" key="1">
    <citation type="submission" date="2019-07" db="EMBL/GenBank/DDBJ databases">
        <authorList>
            <person name="Brisse S."/>
            <person name="Rodrigues C."/>
            <person name="Thorpe H."/>
        </authorList>
    </citation>
    <scope>NUCLEOTIDE SEQUENCE [LARGE SCALE GENOMIC DNA]</scope>
    <source>
        <strain evidence="9">SB6408</strain>
        <strain evidence="8">SB6411</strain>
    </source>
</reference>
<dbReference type="RefSeq" id="WP_139537409.1">
    <property type="nucleotide sequence ID" value="NZ_CABEJC010000008.1"/>
</dbReference>
<dbReference type="Gene3D" id="1.10.10.10">
    <property type="entry name" value="Winged helix-like DNA-binding domain superfamily/Winged helix DNA-binding domain"/>
    <property type="match status" value="1"/>
</dbReference>
<dbReference type="GO" id="GO:0003700">
    <property type="term" value="F:DNA-binding transcription factor activity"/>
    <property type="evidence" value="ECO:0007669"/>
    <property type="project" value="TreeGrafter"/>
</dbReference>
<keyword evidence="10" id="KW-1185">Reference proteome</keyword>
<dbReference type="InterPro" id="IPR050707">
    <property type="entry name" value="HTH_MetabolicPath_Reg"/>
</dbReference>
<dbReference type="InterPro" id="IPR014757">
    <property type="entry name" value="Tscrpt_reg_IclR_C"/>
</dbReference>
<feature type="domain" description="IclR-ED" evidence="7">
    <location>
        <begin position="71"/>
        <end position="247"/>
    </location>
</feature>
<dbReference type="Proteomes" id="UP000318370">
    <property type="component" value="Unassembled WGS sequence"/>
</dbReference>
<dbReference type="InterPro" id="IPR029016">
    <property type="entry name" value="GAF-like_dom_sf"/>
</dbReference>
<dbReference type="InterPro" id="IPR005471">
    <property type="entry name" value="Tscrpt_reg_IclR_N"/>
</dbReference>
<proteinExistence type="predicted"/>
<gene>
    <name evidence="9" type="primary">kdgR_5</name>
    <name evidence="9" type="ORF">SB6408_05581</name>
    <name evidence="8" type="ORF">SB6411_05695</name>
</gene>
<evidence type="ECO:0000313" key="11">
    <source>
        <dbReference type="Proteomes" id="UP000318370"/>
    </source>
</evidence>
<protein>
    <recommendedName>
        <fullName evidence="4">HTH-type transcriptional repressor AllR</fullName>
    </recommendedName>
    <alternativeName>
        <fullName evidence="5">Negative regulator of allantoin and glyoxylate utilization operons</fullName>
    </alternativeName>
</protein>
<evidence type="ECO:0000313" key="10">
    <source>
        <dbReference type="Proteomes" id="UP000317652"/>
    </source>
</evidence>
<dbReference type="PANTHER" id="PTHR30136:SF24">
    <property type="entry name" value="HTH-TYPE TRANSCRIPTIONAL REPRESSOR ALLR"/>
    <property type="match status" value="1"/>
</dbReference>
<dbReference type="Gene3D" id="3.30.450.40">
    <property type="match status" value="1"/>
</dbReference>
<dbReference type="Pfam" id="PF09339">
    <property type="entry name" value="HTH_IclR"/>
    <property type="match status" value="1"/>
</dbReference>
<dbReference type="Pfam" id="PF01614">
    <property type="entry name" value="IclR_C"/>
    <property type="match status" value="1"/>
</dbReference>
<evidence type="ECO:0000256" key="3">
    <source>
        <dbReference type="ARBA" id="ARBA00023163"/>
    </source>
</evidence>
<dbReference type="SMART" id="SM00346">
    <property type="entry name" value="HTH_ICLR"/>
    <property type="match status" value="1"/>
</dbReference>
<keyword evidence="3" id="KW-0804">Transcription</keyword>
<sequence>MEKEMQHTAGAQTLLRGLAVIDAVAAGYRDLKSISEFTSMPRSTAHRLASALVEQRYLRYATNTGYDLGPRLIELGARALDATSLPALARPWLQKLADATKDTVHLGVREKDEVLYLEKINSQRGLEMRSRPGHRMPLALTGIGKALLLNDDPDAMRELFLRQGQAQDLERFQANMQRYIQRGYAFDLEENEPTIRCVAAPVYDARNQLIAAISVASTATYMSRERMDDLIPLVQSHARAISAELGWAG</sequence>
<accession>A0A564LKK2</accession>
<name>A0A564LKK2_9ENTR</name>
<evidence type="ECO:0000256" key="4">
    <source>
        <dbReference type="ARBA" id="ARBA00040379"/>
    </source>
</evidence>
<dbReference type="EMBL" id="CABGHF010000022">
    <property type="protein sequence ID" value="VUS81781.1"/>
    <property type="molecule type" value="Genomic_DNA"/>
</dbReference>
<dbReference type="GO" id="GO:0003677">
    <property type="term" value="F:DNA binding"/>
    <property type="evidence" value="ECO:0007669"/>
    <property type="project" value="UniProtKB-KW"/>
</dbReference>
<evidence type="ECO:0000256" key="2">
    <source>
        <dbReference type="ARBA" id="ARBA00023125"/>
    </source>
</evidence>
<dbReference type="AlphaFoldDB" id="A0A564LKK2"/>
<keyword evidence="1" id="KW-0805">Transcription regulation</keyword>
<dbReference type="InterPro" id="IPR036390">
    <property type="entry name" value="WH_DNA-bd_sf"/>
</dbReference>
<dbReference type="InterPro" id="IPR036388">
    <property type="entry name" value="WH-like_DNA-bd_sf"/>
</dbReference>
<keyword evidence="2" id="KW-0238">DNA-binding</keyword>
<evidence type="ECO:0000256" key="5">
    <source>
        <dbReference type="ARBA" id="ARBA00042627"/>
    </source>
</evidence>
<dbReference type="SUPFAM" id="SSF46785">
    <property type="entry name" value="Winged helix' DNA-binding domain"/>
    <property type="match status" value="1"/>
</dbReference>
<evidence type="ECO:0000313" key="8">
    <source>
        <dbReference type="EMBL" id="VUS43522.1"/>
    </source>
</evidence>
<dbReference type="GO" id="GO:0045892">
    <property type="term" value="P:negative regulation of DNA-templated transcription"/>
    <property type="evidence" value="ECO:0007669"/>
    <property type="project" value="TreeGrafter"/>
</dbReference>